<evidence type="ECO:0000256" key="2">
    <source>
        <dbReference type="ARBA" id="ARBA00007718"/>
    </source>
</evidence>
<dbReference type="Pfam" id="PF00762">
    <property type="entry name" value="Ferrochelatase"/>
    <property type="match status" value="2"/>
</dbReference>
<keyword evidence="7" id="KW-0472">Membrane</keyword>
<dbReference type="GO" id="GO:0004325">
    <property type="term" value="F:ferrochelatase activity"/>
    <property type="evidence" value="ECO:0007669"/>
    <property type="project" value="UniProtKB-UniRule"/>
</dbReference>
<organism evidence="8">
    <name type="scientific">Herpetomonas muscarum</name>
    <dbReference type="NCBI Taxonomy" id="5718"/>
    <lineage>
        <taxon>Eukaryota</taxon>
        <taxon>Discoba</taxon>
        <taxon>Euglenozoa</taxon>
        <taxon>Kinetoplastea</taxon>
        <taxon>Metakinetoplastina</taxon>
        <taxon>Trypanosomatida</taxon>
        <taxon>Trypanosomatidae</taxon>
        <taxon>Herpetomonas</taxon>
    </lineage>
</organism>
<dbReference type="AlphaFoldDB" id="G1C9R0"/>
<keyword evidence="3 7" id="KW-0408">Iron</keyword>
<evidence type="ECO:0000256" key="6">
    <source>
        <dbReference type="ARBA" id="ARBA00023244"/>
    </source>
</evidence>
<dbReference type="InterPro" id="IPR001015">
    <property type="entry name" value="Ferrochelatase"/>
</dbReference>
<dbReference type="SUPFAM" id="SSF53800">
    <property type="entry name" value="Chelatase"/>
    <property type="match status" value="1"/>
</dbReference>
<dbReference type="GO" id="GO:0005743">
    <property type="term" value="C:mitochondrial inner membrane"/>
    <property type="evidence" value="ECO:0007669"/>
    <property type="project" value="UniProtKB-SubCell"/>
</dbReference>
<dbReference type="CDD" id="cd00419">
    <property type="entry name" value="Ferrochelatase_C"/>
    <property type="match status" value="1"/>
</dbReference>
<sequence length="393" mass="44439">MEGPASTPDKPITLVLMVNLGSPSAPTTSAIRSFLRPFLSDRRVIDVPRPIWLPILYGFILPFRPQRLVGEYAPLWINNMSPLLYHTGRLRERVERSLKDVPQGPTGSEESTNAVIVRMAMRYGEGNTIPIVLKQVHEEHPRITKLVVLPMFPQYTSTTTACIFDEVFRFYLNPWRRCVPGMHLIRDYATNPSYIAAVGDTIIAALSTYFDSIAKGKDLGTGFSQCGDDLVVLLSYHSIPYRYYAEGDDYVQRCEATTAAITAYLSKQAQRDVSNNVVQVYQSKFGRERWLEPFFEDAVIALPRPCDTDENRQRKQEFADHLSRPKLATRQARACIVATPGFAVDCLETVHEVKEEGGELFMENGGRYFAFVPCLNDKNEHSDALVSIVKEYL</sequence>
<dbReference type="HAMAP" id="MF_00323">
    <property type="entry name" value="Ferrochelatase"/>
    <property type="match status" value="1"/>
</dbReference>
<comment type="function">
    <text evidence="7">Catalyzes the ferrous insertion into protoporphyrin IX.</text>
</comment>
<dbReference type="InterPro" id="IPR033644">
    <property type="entry name" value="Ferrochelatase_C"/>
</dbReference>
<keyword evidence="7" id="KW-0999">Mitochondrion inner membrane</keyword>
<dbReference type="EC" id="4.98.1.1" evidence="7"/>
<keyword evidence="4 7" id="KW-0350">Heme biosynthesis</keyword>
<dbReference type="Gene3D" id="3.40.50.1400">
    <property type="match status" value="4"/>
</dbReference>
<dbReference type="PROSITE" id="PS00534">
    <property type="entry name" value="FERROCHELATASE"/>
    <property type="match status" value="1"/>
</dbReference>
<proteinExistence type="inferred from homology"/>
<dbReference type="EMBL" id="JF756655">
    <property type="protein sequence ID" value="AEM25313.1"/>
    <property type="molecule type" value="Genomic_DNA"/>
</dbReference>
<name>G1C9R0_HERMU</name>
<protein>
    <recommendedName>
        <fullName evidence="7">Ferrochelatase</fullName>
        <ecNumber evidence="7">4.98.1.1</ecNumber>
    </recommendedName>
</protein>
<evidence type="ECO:0000256" key="1">
    <source>
        <dbReference type="ARBA" id="ARBA00004943"/>
    </source>
</evidence>
<keyword evidence="6 7" id="KW-0627">Porphyrin biosynthesis</keyword>
<evidence type="ECO:0000256" key="7">
    <source>
        <dbReference type="RuleBase" id="RU000607"/>
    </source>
</evidence>
<keyword evidence="5 7" id="KW-0456">Lyase</keyword>
<comment type="catalytic activity">
    <reaction evidence="7">
        <text>heme b + 2 H(+) = protoporphyrin IX + Fe(2+)</text>
        <dbReference type="Rhea" id="RHEA:22584"/>
        <dbReference type="ChEBI" id="CHEBI:15378"/>
        <dbReference type="ChEBI" id="CHEBI:29033"/>
        <dbReference type="ChEBI" id="CHEBI:57306"/>
        <dbReference type="ChEBI" id="CHEBI:60344"/>
        <dbReference type="EC" id="4.98.1.1"/>
    </reaction>
</comment>
<dbReference type="InterPro" id="IPR019772">
    <property type="entry name" value="Ferrochelatase_AS"/>
</dbReference>
<reference evidence="8" key="1">
    <citation type="journal article" date="2011" name="PLoS ONE">
        <title>Identification and Phylogenetic Analysis of Heme Synthesis Genes in Trypanosomatids and Their Bacterial Endosymbionts.</title>
        <authorList>
            <person name="Alves J.M.P."/>
            <person name="Voegtly L.J."/>
            <person name="Matveyev A.V."/>
            <person name="Lara A.M."/>
            <person name="da Silva F.M."/>
            <person name="Serrano M.G."/>
            <person name="Buck G.A."/>
            <person name="Teixeira M.M.G."/>
            <person name="Camargo E.P."/>
        </authorList>
    </citation>
    <scope>NUCLEOTIDE SEQUENCE</scope>
    <source>
        <strain evidence="8">TCC001E</strain>
    </source>
</reference>
<evidence type="ECO:0000256" key="5">
    <source>
        <dbReference type="ARBA" id="ARBA00023239"/>
    </source>
</evidence>
<dbReference type="NCBIfam" id="TIGR00109">
    <property type="entry name" value="hemH"/>
    <property type="match status" value="1"/>
</dbReference>
<evidence type="ECO:0000256" key="3">
    <source>
        <dbReference type="ARBA" id="ARBA00023004"/>
    </source>
</evidence>
<comment type="similarity">
    <text evidence="2 7">Belongs to the ferrochelatase family.</text>
</comment>
<evidence type="ECO:0000256" key="4">
    <source>
        <dbReference type="ARBA" id="ARBA00023133"/>
    </source>
</evidence>
<dbReference type="UniPathway" id="UPA00252">
    <property type="reaction ID" value="UER00325"/>
</dbReference>
<dbReference type="PANTHER" id="PTHR11108:SF1">
    <property type="entry name" value="FERROCHELATASE, MITOCHONDRIAL"/>
    <property type="match status" value="1"/>
</dbReference>
<comment type="pathway">
    <text evidence="1 7">Porphyrin-containing compound metabolism; protoheme biosynthesis; protoheme from protoporphyrin-IX: step 1/1.</text>
</comment>
<dbReference type="InterPro" id="IPR033659">
    <property type="entry name" value="Ferrochelatase_N"/>
</dbReference>
<comment type="subcellular location">
    <subcellularLocation>
        <location evidence="7">Mitochondrion inner membrane</location>
    </subcellularLocation>
</comment>
<evidence type="ECO:0000313" key="8">
    <source>
        <dbReference type="EMBL" id="AEM25313.1"/>
    </source>
</evidence>
<dbReference type="PANTHER" id="PTHR11108">
    <property type="entry name" value="FERROCHELATASE"/>
    <property type="match status" value="1"/>
</dbReference>
<keyword evidence="7" id="KW-0496">Mitochondrion</keyword>
<gene>
    <name evidence="8" type="primary">FeCH</name>
</gene>
<dbReference type="GO" id="GO:0006783">
    <property type="term" value="P:heme biosynthetic process"/>
    <property type="evidence" value="ECO:0007669"/>
    <property type="project" value="UniProtKB-UniRule"/>
</dbReference>
<dbReference type="CDD" id="cd03411">
    <property type="entry name" value="Ferrochelatase_N"/>
    <property type="match status" value="1"/>
</dbReference>
<accession>G1C9R0</accession>